<dbReference type="Gene3D" id="2.60.40.420">
    <property type="entry name" value="Cupredoxins - blue copper proteins"/>
    <property type="match status" value="1"/>
</dbReference>
<protein>
    <recommendedName>
        <fullName evidence="4 18">Cytochrome c oxidase subunit 2</fullName>
    </recommendedName>
</protein>
<evidence type="ECO:0000256" key="5">
    <source>
        <dbReference type="ARBA" id="ARBA00022448"/>
    </source>
</evidence>
<dbReference type="PANTHER" id="PTHR22888:SF9">
    <property type="entry name" value="CYTOCHROME C OXIDASE SUBUNIT 2"/>
    <property type="match status" value="1"/>
</dbReference>
<dbReference type="PROSITE" id="PS00078">
    <property type="entry name" value="COX2"/>
    <property type="match status" value="1"/>
</dbReference>
<keyword evidence="14 18" id="KW-0186">Copper</keyword>
<evidence type="ECO:0000256" key="11">
    <source>
        <dbReference type="ARBA" id="ARBA00022967"/>
    </source>
</evidence>
<organism evidence="22">
    <name type="scientific">Bisetocreagris titanium</name>
    <dbReference type="NCBI Taxonomy" id="2836860"/>
    <lineage>
        <taxon>Eukaryota</taxon>
        <taxon>Metazoa</taxon>
        <taxon>Ecdysozoa</taxon>
        <taxon>Arthropoda</taxon>
        <taxon>Chelicerata</taxon>
        <taxon>Arachnida</taxon>
        <taxon>Pseudoscorpiones</taxon>
        <taxon>Neobisioidea</taxon>
        <taxon>Neobisiidae</taxon>
        <taxon>Bisetocreagris</taxon>
    </lineage>
</organism>
<evidence type="ECO:0000256" key="15">
    <source>
        <dbReference type="ARBA" id="ARBA00023128"/>
    </source>
</evidence>
<sequence length="223" mass="26344">MMYWIQFSLQESNSPYMNQLNSFHDLCLILCLAIMILITYLLLVNSSNTYSDYTTFSSNKLEMVWAILPILVLILIAFPSLWLLYKIDEDQNMDITVKVIGSQWFWSYEYSDFKNFNFNSYMKPWINPWDFRLLDVDYRLILPYEFKIRLLVTASDVLHSWTVPSLGVKIDAVPNRLNQTYLLLNSVGLFYGQCSEICGINHSFMPICIESQNLKYFMQYLQT</sequence>
<geneLocation type="mitochondrion" evidence="22"/>
<evidence type="ECO:0000313" key="22">
    <source>
        <dbReference type="EMBL" id="QXV86731.1"/>
    </source>
</evidence>
<feature type="transmembrane region" description="Helical" evidence="19">
    <location>
        <begin position="26"/>
        <end position="43"/>
    </location>
</feature>
<dbReference type="SUPFAM" id="SSF81464">
    <property type="entry name" value="Cytochrome c oxidase subunit II-like, transmembrane region"/>
    <property type="match status" value="1"/>
</dbReference>
<dbReference type="EMBL" id="MZ029090">
    <property type="protein sequence ID" value="QXV86731.1"/>
    <property type="molecule type" value="Genomic_DNA"/>
</dbReference>
<dbReference type="InterPro" id="IPR011759">
    <property type="entry name" value="Cyt_c_oxidase_su2_TM_dom"/>
</dbReference>
<dbReference type="GO" id="GO:0042773">
    <property type="term" value="P:ATP synthesis coupled electron transport"/>
    <property type="evidence" value="ECO:0007669"/>
    <property type="project" value="TreeGrafter"/>
</dbReference>
<evidence type="ECO:0000256" key="7">
    <source>
        <dbReference type="ARBA" id="ARBA00022692"/>
    </source>
</evidence>
<dbReference type="InterPro" id="IPR036257">
    <property type="entry name" value="Cyt_c_oxidase_su2_TM_sf"/>
</dbReference>
<comment type="catalytic activity">
    <reaction evidence="17">
        <text>4 Fe(II)-[cytochrome c] + O2 + 8 H(+)(in) = 4 Fe(III)-[cytochrome c] + 2 H2O + 4 H(+)(out)</text>
        <dbReference type="Rhea" id="RHEA:11436"/>
        <dbReference type="Rhea" id="RHEA-COMP:10350"/>
        <dbReference type="Rhea" id="RHEA-COMP:14399"/>
        <dbReference type="ChEBI" id="CHEBI:15377"/>
        <dbReference type="ChEBI" id="CHEBI:15378"/>
        <dbReference type="ChEBI" id="CHEBI:15379"/>
        <dbReference type="ChEBI" id="CHEBI:29033"/>
        <dbReference type="ChEBI" id="CHEBI:29034"/>
        <dbReference type="EC" id="7.1.1.9"/>
    </reaction>
    <physiologicalReaction direction="left-to-right" evidence="17">
        <dbReference type="Rhea" id="RHEA:11437"/>
    </physiologicalReaction>
</comment>
<dbReference type="Pfam" id="PF02790">
    <property type="entry name" value="COX2_TM"/>
    <property type="match status" value="1"/>
</dbReference>
<gene>
    <name evidence="22" type="primary">COX2</name>
</gene>
<name>A0A8F7PV75_9ARAC</name>
<evidence type="ECO:0000256" key="4">
    <source>
        <dbReference type="ARBA" id="ARBA00015946"/>
    </source>
</evidence>
<dbReference type="InterPro" id="IPR045187">
    <property type="entry name" value="CcO_II"/>
</dbReference>
<comment type="cofactor">
    <cofactor evidence="18">
        <name>Cu cation</name>
        <dbReference type="ChEBI" id="CHEBI:23378"/>
    </cofactor>
    <text evidence="18">Binds a copper A center.</text>
</comment>
<reference evidence="22" key="1">
    <citation type="submission" date="2021-04" db="EMBL/GenBank/DDBJ databases">
        <title>The complete mitochondrial genome of Bisetocreagris titanium (Arachnida: Pseudoscorpiones: Neobisiidae).</title>
        <authorList>
            <person name="Zhao H."/>
            <person name="Chen H."/>
            <person name="Li Y."/>
        </authorList>
    </citation>
    <scope>NUCLEOTIDE SEQUENCE</scope>
</reference>
<comment type="similarity">
    <text evidence="2 18">Belongs to the cytochrome c oxidase subunit 2 family.</text>
</comment>
<comment type="function">
    <text evidence="18">Component of the cytochrome c oxidase, the last enzyme in the mitochondrial electron transport chain which drives oxidative phosphorylation. The respiratory chain contains 3 multisubunit complexes succinate dehydrogenase (complex II, CII), ubiquinol-cytochrome c oxidoreductase (cytochrome b-c1 complex, complex III, CIII) and cytochrome c oxidase (complex IV, CIV), that cooperate to transfer electrons derived from NADH and succinate to molecular oxygen, creating an electrochemical gradient over the inner membrane that drives transmembrane transport and the ATP synthase. Cytochrome c oxidase is the component of the respiratory chain that catalyzes the reduction of oxygen to water. Electrons originating from reduced cytochrome c in the intermembrane space (IMS) are transferred via the dinuclear copper A center (CU(A)) of subunit 2 and heme A of subunit 1 to the active site in subunit 1, a binuclear center (BNC) formed by heme A3 and copper B (CU(B)). The BNC reduces molecular oxygen to 2 water molecules using 4 electrons from cytochrome c in the IMS and 4 protons from the mitochondrial matrix.</text>
</comment>
<accession>A0A8F7PV75</accession>
<evidence type="ECO:0000256" key="14">
    <source>
        <dbReference type="ARBA" id="ARBA00023008"/>
    </source>
</evidence>
<evidence type="ECO:0000256" key="10">
    <source>
        <dbReference type="ARBA" id="ARBA00022842"/>
    </source>
</evidence>
<evidence type="ECO:0000259" key="21">
    <source>
        <dbReference type="PROSITE" id="PS50999"/>
    </source>
</evidence>
<keyword evidence="7 18" id="KW-0812">Transmembrane</keyword>
<keyword evidence="13 19" id="KW-1133">Transmembrane helix</keyword>
<dbReference type="SUPFAM" id="SSF49503">
    <property type="entry name" value="Cupredoxins"/>
    <property type="match status" value="1"/>
</dbReference>
<evidence type="ECO:0000256" key="9">
    <source>
        <dbReference type="ARBA" id="ARBA00022792"/>
    </source>
</evidence>
<proteinExistence type="inferred from homology"/>
<evidence type="ECO:0000256" key="2">
    <source>
        <dbReference type="ARBA" id="ARBA00007866"/>
    </source>
</evidence>
<dbReference type="PROSITE" id="PS50857">
    <property type="entry name" value="COX2_CUA"/>
    <property type="match status" value="1"/>
</dbReference>
<evidence type="ECO:0000256" key="8">
    <source>
        <dbReference type="ARBA" id="ARBA00022723"/>
    </source>
</evidence>
<evidence type="ECO:0000256" key="12">
    <source>
        <dbReference type="ARBA" id="ARBA00022982"/>
    </source>
</evidence>
<dbReference type="InterPro" id="IPR034210">
    <property type="entry name" value="CcO_II_C"/>
</dbReference>
<dbReference type="Gene3D" id="1.10.287.90">
    <property type="match status" value="1"/>
</dbReference>
<dbReference type="GO" id="GO:0005743">
    <property type="term" value="C:mitochondrial inner membrane"/>
    <property type="evidence" value="ECO:0007669"/>
    <property type="project" value="UniProtKB-SubCell"/>
</dbReference>
<evidence type="ECO:0000256" key="16">
    <source>
        <dbReference type="ARBA" id="ARBA00023136"/>
    </source>
</evidence>
<dbReference type="GO" id="GO:0005507">
    <property type="term" value="F:copper ion binding"/>
    <property type="evidence" value="ECO:0007669"/>
    <property type="project" value="InterPro"/>
</dbReference>
<dbReference type="PROSITE" id="PS50999">
    <property type="entry name" value="COX2_TM"/>
    <property type="match status" value="1"/>
</dbReference>
<keyword evidence="6 18" id="KW-0679">Respiratory chain</keyword>
<evidence type="ECO:0000256" key="6">
    <source>
        <dbReference type="ARBA" id="ARBA00022660"/>
    </source>
</evidence>
<evidence type="ECO:0000256" key="17">
    <source>
        <dbReference type="ARBA" id="ARBA00049512"/>
    </source>
</evidence>
<evidence type="ECO:0000256" key="3">
    <source>
        <dbReference type="ARBA" id="ARBA00011164"/>
    </source>
</evidence>
<dbReference type="InterPro" id="IPR001505">
    <property type="entry name" value="Copper_CuA"/>
</dbReference>
<keyword evidence="9 18" id="KW-0999">Mitochondrion inner membrane</keyword>
<keyword evidence="11" id="KW-1278">Translocase</keyword>
<evidence type="ECO:0000256" key="18">
    <source>
        <dbReference type="RuleBase" id="RU000457"/>
    </source>
</evidence>
<feature type="domain" description="Cytochrome oxidase subunit II transmembrane region profile" evidence="21">
    <location>
        <begin position="1"/>
        <end position="91"/>
    </location>
</feature>
<evidence type="ECO:0000256" key="19">
    <source>
        <dbReference type="SAM" id="Phobius"/>
    </source>
</evidence>
<feature type="transmembrane region" description="Helical" evidence="19">
    <location>
        <begin position="63"/>
        <end position="85"/>
    </location>
</feature>
<keyword evidence="15 18" id="KW-0496">Mitochondrion</keyword>
<dbReference type="AlphaFoldDB" id="A0A8F7PV75"/>
<feature type="domain" description="Cytochrome oxidase subunit II copper A binding" evidence="20">
    <location>
        <begin position="92"/>
        <end position="223"/>
    </location>
</feature>
<keyword evidence="16 18" id="KW-0472">Membrane</keyword>
<keyword evidence="8 18" id="KW-0479">Metal-binding</keyword>
<keyword evidence="12 18" id="KW-0249">Electron transport</keyword>
<keyword evidence="10" id="KW-0460">Magnesium</keyword>
<evidence type="ECO:0000256" key="13">
    <source>
        <dbReference type="ARBA" id="ARBA00022989"/>
    </source>
</evidence>
<dbReference type="Pfam" id="PF00116">
    <property type="entry name" value="COX2"/>
    <property type="match status" value="1"/>
</dbReference>
<dbReference type="GO" id="GO:0004129">
    <property type="term" value="F:cytochrome-c oxidase activity"/>
    <property type="evidence" value="ECO:0007669"/>
    <property type="project" value="UniProtKB-EC"/>
</dbReference>
<comment type="subcellular location">
    <subcellularLocation>
        <location evidence="1 18">Mitochondrion inner membrane</location>
        <topology evidence="1 18">Multi-pass membrane protein</topology>
    </subcellularLocation>
</comment>
<dbReference type="InterPro" id="IPR002429">
    <property type="entry name" value="CcO_II-like_C"/>
</dbReference>
<dbReference type="InterPro" id="IPR008972">
    <property type="entry name" value="Cupredoxin"/>
</dbReference>
<comment type="subunit">
    <text evidence="3">Component of the cytochrome c oxidase (complex IV, CIV), a multisubunit enzyme composed of a catalytic core of 3 subunits and several supernumerary subunits. The complex exists as a monomer or a dimer and forms supercomplexes (SCs) in the inner mitochondrial membrane with ubiquinol-cytochrome c oxidoreductase (cytochrome b-c1 complex, complex III, CIII).</text>
</comment>
<evidence type="ECO:0000256" key="1">
    <source>
        <dbReference type="ARBA" id="ARBA00004448"/>
    </source>
</evidence>
<dbReference type="PRINTS" id="PR01166">
    <property type="entry name" value="CYCOXIDASEII"/>
</dbReference>
<keyword evidence="5 18" id="KW-0813">Transport</keyword>
<evidence type="ECO:0000259" key="20">
    <source>
        <dbReference type="PROSITE" id="PS50857"/>
    </source>
</evidence>
<dbReference type="PANTHER" id="PTHR22888">
    <property type="entry name" value="CYTOCHROME C OXIDASE, SUBUNIT II"/>
    <property type="match status" value="1"/>
</dbReference>
<dbReference type="FunFam" id="2.60.40.420:FF:000001">
    <property type="entry name" value="Cytochrome c oxidase subunit 2"/>
    <property type="match status" value="1"/>
</dbReference>
<dbReference type="CDD" id="cd13912">
    <property type="entry name" value="CcO_II_C"/>
    <property type="match status" value="1"/>
</dbReference>